<organism evidence="9 10">
    <name type="scientific">Actinomadura harenae</name>
    <dbReference type="NCBI Taxonomy" id="2483351"/>
    <lineage>
        <taxon>Bacteria</taxon>
        <taxon>Bacillati</taxon>
        <taxon>Actinomycetota</taxon>
        <taxon>Actinomycetes</taxon>
        <taxon>Streptosporangiales</taxon>
        <taxon>Thermomonosporaceae</taxon>
        <taxon>Actinomadura</taxon>
    </lineage>
</organism>
<sequence length="231" mass="25138">MPRRFAHRPEPLSPRPDAADRNACSRGPEGRVPYVSFVASLYRRFAHIVHELAKFGSIGAIAFVITTGVGNLLHVGFGVGELTSTGVGTVIAATFAYVANRYWTFRHREQSGLGREYVTFFVLNGVGLLITWLIQGFTKFALDQRGWIAYNASLVIGTGVATLFRYWAYKKWVFLPEGAPPVTPATGLPDASASHDEDASASASASGDENVPPMESSSRPQTEGLAEFTRR</sequence>
<dbReference type="InterPro" id="IPR007267">
    <property type="entry name" value="GtrA_DPMS_TM"/>
</dbReference>
<keyword evidence="3 7" id="KW-0812">Transmembrane</keyword>
<evidence type="ECO:0000256" key="3">
    <source>
        <dbReference type="ARBA" id="ARBA00022692"/>
    </source>
</evidence>
<dbReference type="GO" id="GO:0000271">
    <property type="term" value="P:polysaccharide biosynthetic process"/>
    <property type="evidence" value="ECO:0007669"/>
    <property type="project" value="InterPro"/>
</dbReference>
<evidence type="ECO:0000313" key="9">
    <source>
        <dbReference type="EMBL" id="RMI47017.1"/>
    </source>
</evidence>
<dbReference type="GO" id="GO:0005886">
    <property type="term" value="C:plasma membrane"/>
    <property type="evidence" value="ECO:0007669"/>
    <property type="project" value="TreeGrafter"/>
</dbReference>
<evidence type="ECO:0000256" key="2">
    <source>
        <dbReference type="ARBA" id="ARBA00009399"/>
    </source>
</evidence>
<comment type="similarity">
    <text evidence="2">Belongs to the GtrA family.</text>
</comment>
<comment type="caution">
    <text evidence="9">The sequence shown here is derived from an EMBL/GenBank/DDBJ whole genome shotgun (WGS) entry which is preliminary data.</text>
</comment>
<proteinExistence type="inferred from homology"/>
<evidence type="ECO:0000259" key="8">
    <source>
        <dbReference type="Pfam" id="PF04138"/>
    </source>
</evidence>
<comment type="subcellular location">
    <subcellularLocation>
        <location evidence="1">Membrane</location>
        <topology evidence="1">Multi-pass membrane protein</topology>
    </subcellularLocation>
</comment>
<feature type="transmembrane region" description="Helical" evidence="7">
    <location>
        <begin position="117"/>
        <end position="135"/>
    </location>
</feature>
<evidence type="ECO:0000313" key="10">
    <source>
        <dbReference type="Proteomes" id="UP000282674"/>
    </source>
</evidence>
<dbReference type="Pfam" id="PF04138">
    <property type="entry name" value="GtrA_DPMS_TM"/>
    <property type="match status" value="1"/>
</dbReference>
<keyword evidence="10" id="KW-1185">Reference proteome</keyword>
<dbReference type="PANTHER" id="PTHR38459">
    <property type="entry name" value="PROPHAGE BACTOPRENOL-LINKED GLUCOSE TRANSLOCASE HOMOLOG"/>
    <property type="match status" value="1"/>
</dbReference>
<evidence type="ECO:0000256" key="5">
    <source>
        <dbReference type="ARBA" id="ARBA00023136"/>
    </source>
</evidence>
<feature type="transmembrane region" description="Helical" evidence="7">
    <location>
        <begin position="52"/>
        <end position="73"/>
    </location>
</feature>
<gene>
    <name evidence="9" type="ORF">EBO15_05205</name>
</gene>
<dbReference type="AlphaFoldDB" id="A0A3M2MBM8"/>
<keyword evidence="5 7" id="KW-0472">Membrane</keyword>
<name>A0A3M2MBM8_9ACTN</name>
<evidence type="ECO:0000256" key="6">
    <source>
        <dbReference type="SAM" id="MobiDB-lite"/>
    </source>
</evidence>
<feature type="domain" description="GtrA/DPMS transmembrane" evidence="8">
    <location>
        <begin position="54"/>
        <end position="174"/>
    </location>
</feature>
<feature type="transmembrane region" description="Helical" evidence="7">
    <location>
        <begin position="147"/>
        <end position="168"/>
    </location>
</feature>
<dbReference type="OrthoDB" id="9807815at2"/>
<keyword evidence="4 7" id="KW-1133">Transmembrane helix</keyword>
<feature type="transmembrane region" description="Helical" evidence="7">
    <location>
        <begin position="85"/>
        <end position="105"/>
    </location>
</feature>
<feature type="region of interest" description="Disordered" evidence="6">
    <location>
        <begin position="1"/>
        <end position="25"/>
    </location>
</feature>
<dbReference type="InterPro" id="IPR051401">
    <property type="entry name" value="GtrA_CellWall_Glycosyl"/>
</dbReference>
<feature type="region of interest" description="Disordered" evidence="6">
    <location>
        <begin position="185"/>
        <end position="231"/>
    </location>
</feature>
<dbReference type="EMBL" id="RFFG01000006">
    <property type="protein sequence ID" value="RMI47017.1"/>
    <property type="molecule type" value="Genomic_DNA"/>
</dbReference>
<reference evidence="9 10" key="1">
    <citation type="submission" date="2018-10" db="EMBL/GenBank/DDBJ databases">
        <title>Isolation from soil.</title>
        <authorList>
            <person name="Hu J."/>
        </authorList>
    </citation>
    <scope>NUCLEOTIDE SEQUENCE [LARGE SCALE GENOMIC DNA]</scope>
    <source>
        <strain evidence="9 10">NEAU-Ht49</strain>
    </source>
</reference>
<protein>
    <submittedName>
        <fullName evidence="9">GtrA family protein</fullName>
    </submittedName>
</protein>
<evidence type="ECO:0000256" key="1">
    <source>
        <dbReference type="ARBA" id="ARBA00004141"/>
    </source>
</evidence>
<evidence type="ECO:0000256" key="7">
    <source>
        <dbReference type="SAM" id="Phobius"/>
    </source>
</evidence>
<accession>A0A3M2MBM8</accession>
<evidence type="ECO:0000256" key="4">
    <source>
        <dbReference type="ARBA" id="ARBA00022989"/>
    </source>
</evidence>
<dbReference type="Proteomes" id="UP000282674">
    <property type="component" value="Unassembled WGS sequence"/>
</dbReference>
<dbReference type="PANTHER" id="PTHR38459:SF1">
    <property type="entry name" value="PROPHAGE BACTOPRENOL-LINKED GLUCOSE TRANSLOCASE HOMOLOG"/>
    <property type="match status" value="1"/>
</dbReference>